<comment type="caution">
    <text evidence="2">The sequence shown here is derived from an EMBL/GenBank/DDBJ whole genome shotgun (WGS) entry which is preliminary data.</text>
</comment>
<organism evidence="2 3">
    <name type="scientific">Ensete ventricosum</name>
    <name type="common">Abyssinian banana</name>
    <name type="synonym">Musa ensete</name>
    <dbReference type="NCBI Taxonomy" id="4639"/>
    <lineage>
        <taxon>Eukaryota</taxon>
        <taxon>Viridiplantae</taxon>
        <taxon>Streptophyta</taxon>
        <taxon>Embryophyta</taxon>
        <taxon>Tracheophyta</taxon>
        <taxon>Spermatophyta</taxon>
        <taxon>Magnoliopsida</taxon>
        <taxon>Liliopsida</taxon>
        <taxon>Zingiberales</taxon>
        <taxon>Musaceae</taxon>
        <taxon>Ensete</taxon>
    </lineage>
</organism>
<sequence length="192" mass="21678">VREFFAGQRSRVRKLVRLSREKATRLETSKTSNEEHSSSSDQLKPISKDIPNSTGLVKVEEGCRSLSQEKTVPGVDSDDKEFLDNIFNLMRKEDTFSGQVKLLQWVLCIQNTAVLIWFSNNGGISILATWLSQAATEEQTTVLLVIFKVLYHLPLHKALPVHMSAIVPAVNRLRFYRTSGVYILSSSRTVKL</sequence>
<evidence type="ECO:0000256" key="1">
    <source>
        <dbReference type="SAM" id="MobiDB-lite"/>
    </source>
</evidence>
<gene>
    <name evidence="2" type="ORF">B296_00006976</name>
</gene>
<feature type="non-terminal residue" evidence="2">
    <location>
        <position position="1"/>
    </location>
</feature>
<feature type="compositionally biased region" description="Basic and acidic residues" evidence="1">
    <location>
        <begin position="24"/>
        <end position="38"/>
    </location>
</feature>
<accession>A0A444EHF2</accession>
<protein>
    <submittedName>
        <fullName evidence="2">Uncharacterized protein</fullName>
    </submittedName>
</protein>
<evidence type="ECO:0000313" key="3">
    <source>
        <dbReference type="Proteomes" id="UP000287651"/>
    </source>
</evidence>
<feature type="region of interest" description="Disordered" evidence="1">
    <location>
        <begin position="24"/>
        <end position="52"/>
    </location>
</feature>
<dbReference type="Proteomes" id="UP000287651">
    <property type="component" value="Unassembled WGS sequence"/>
</dbReference>
<proteinExistence type="predicted"/>
<dbReference type="EMBL" id="AMZH03002829">
    <property type="protein sequence ID" value="RRT74259.1"/>
    <property type="molecule type" value="Genomic_DNA"/>
</dbReference>
<name>A0A444EHF2_ENSVE</name>
<reference evidence="2 3" key="1">
    <citation type="journal article" date="2014" name="Agronomy (Basel)">
        <title>A Draft Genome Sequence for Ensete ventricosum, the Drought-Tolerant Tree Against Hunger.</title>
        <authorList>
            <person name="Harrison J."/>
            <person name="Moore K.A."/>
            <person name="Paszkiewicz K."/>
            <person name="Jones T."/>
            <person name="Grant M."/>
            <person name="Ambacheew D."/>
            <person name="Muzemil S."/>
            <person name="Studholme D.J."/>
        </authorList>
    </citation>
    <scope>NUCLEOTIDE SEQUENCE [LARGE SCALE GENOMIC DNA]</scope>
</reference>
<dbReference type="AlphaFoldDB" id="A0A444EHF2"/>
<evidence type="ECO:0000313" key="2">
    <source>
        <dbReference type="EMBL" id="RRT74259.1"/>
    </source>
</evidence>